<dbReference type="RefSeq" id="WP_119114129.1">
    <property type="nucleotide sequence ID" value="NZ_CBCSEO010000005.1"/>
</dbReference>
<sequence length="288" mass="33070">MNRAMDLLKKISIHPILWIVMFLAVATAHFIELSLLLFIILVHELGHAAAASLFSWRVRRISLLPFGGVAEMDEHGNRSLFEESVVVAAGPLQHIWMAAASFTLYSAGLLPEYWHSQFIDFNLMVLLFNLLPIWPLDGGKLLFLLFSVKLPFPQAHRRTLISSAAFLLIFAAAITVIGPFTLNIWVIFGFLCFSLYYEWKQRRYVFLRFLMERYYGKQGDFRHLKPLNVSEEEGLLAVLERFQRGCKHPVIVTKEDGIEAALDENELLHAYFTEKMLSAKIGDLLYTY</sequence>
<gene>
    <name evidence="14" type="ORF">D1970_17405</name>
</gene>
<feature type="transmembrane region" description="Helical" evidence="12">
    <location>
        <begin position="12"/>
        <end position="31"/>
    </location>
</feature>
<evidence type="ECO:0000256" key="5">
    <source>
        <dbReference type="ARBA" id="ARBA00022692"/>
    </source>
</evidence>
<comment type="caution">
    <text evidence="14">The sequence shown here is derived from an EMBL/GenBank/DDBJ whole genome shotgun (WGS) entry which is preliminary data.</text>
</comment>
<keyword evidence="6" id="KW-0479">Metal-binding</keyword>
<feature type="domain" description="Peptidase M50" evidence="13">
    <location>
        <begin position="121"/>
        <end position="168"/>
    </location>
</feature>
<name>A0A398B1S9_9BACI</name>
<dbReference type="AlphaFoldDB" id="A0A398B1S9"/>
<protein>
    <submittedName>
        <fullName evidence="14">Stage IV sporulation protein FB</fullName>
    </submittedName>
</protein>
<evidence type="ECO:0000256" key="11">
    <source>
        <dbReference type="ARBA" id="ARBA00023136"/>
    </source>
</evidence>
<comment type="subcellular location">
    <subcellularLocation>
        <location evidence="2">Membrane</location>
        <topology evidence="2">Multi-pass membrane protein</topology>
    </subcellularLocation>
</comment>
<dbReference type="Pfam" id="PF02163">
    <property type="entry name" value="Peptidase_M50"/>
    <property type="match status" value="2"/>
</dbReference>
<reference evidence="14 15" key="1">
    <citation type="submission" date="2018-08" db="EMBL/GenBank/DDBJ databases">
        <title>Bacillus jemisoniae sp. nov., Bacillus chryseoplanitiae sp. nov., Bacillus resnikiae sp. nov., and Bacillus frankliniae sp. nov., isolated from Viking spacecraft and associated surfaces.</title>
        <authorList>
            <person name="Seuylemezian A."/>
            <person name="Vaishampayan P."/>
        </authorList>
    </citation>
    <scope>NUCLEOTIDE SEQUENCE [LARGE SCALE GENOMIC DNA]</scope>
    <source>
        <strain evidence="14 15">JJ-247</strain>
    </source>
</reference>
<evidence type="ECO:0000256" key="9">
    <source>
        <dbReference type="ARBA" id="ARBA00022989"/>
    </source>
</evidence>
<evidence type="ECO:0000256" key="8">
    <source>
        <dbReference type="ARBA" id="ARBA00022833"/>
    </source>
</evidence>
<evidence type="ECO:0000256" key="2">
    <source>
        <dbReference type="ARBA" id="ARBA00004141"/>
    </source>
</evidence>
<dbReference type="GO" id="GO:0006508">
    <property type="term" value="P:proteolysis"/>
    <property type="evidence" value="ECO:0007669"/>
    <property type="project" value="UniProtKB-KW"/>
</dbReference>
<dbReference type="OrthoDB" id="166377at2"/>
<keyword evidence="7" id="KW-0378">Hydrolase</keyword>
<keyword evidence="9 12" id="KW-1133">Transmembrane helix</keyword>
<dbReference type="GO" id="GO:0016020">
    <property type="term" value="C:membrane"/>
    <property type="evidence" value="ECO:0007669"/>
    <property type="project" value="UniProtKB-SubCell"/>
</dbReference>
<feature type="domain" description="Peptidase M50" evidence="13">
    <location>
        <begin position="35"/>
        <end position="105"/>
    </location>
</feature>
<keyword evidence="11 12" id="KW-0472">Membrane</keyword>
<dbReference type="Proteomes" id="UP000265816">
    <property type="component" value="Unassembled WGS sequence"/>
</dbReference>
<evidence type="ECO:0000256" key="10">
    <source>
        <dbReference type="ARBA" id="ARBA00023049"/>
    </source>
</evidence>
<dbReference type="PANTHER" id="PTHR39188:SF3">
    <property type="entry name" value="STAGE IV SPORULATION PROTEIN FB"/>
    <property type="match status" value="1"/>
</dbReference>
<evidence type="ECO:0000256" key="1">
    <source>
        <dbReference type="ARBA" id="ARBA00001947"/>
    </source>
</evidence>
<evidence type="ECO:0000256" key="6">
    <source>
        <dbReference type="ARBA" id="ARBA00022723"/>
    </source>
</evidence>
<keyword evidence="15" id="KW-1185">Reference proteome</keyword>
<comment type="cofactor">
    <cofactor evidence="1">
        <name>Zn(2+)</name>
        <dbReference type="ChEBI" id="CHEBI:29105"/>
    </cofactor>
</comment>
<evidence type="ECO:0000256" key="12">
    <source>
        <dbReference type="SAM" id="Phobius"/>
    </source>
</evidence>
<dbReference type="InterPro" id="IPR008915">
    <property type="entry name" value="Peptidase_M50"/>
</dbReference>
<evidence type="ECO:0000313" key="14">
    <source>
        <dbReference type="EMBL" id="RID83284.1"/>
    </source>
</evidence>
<keyword evidence="8" id="KW-0862">Zinc</keyword>
<dbReference type="GO" id="GO:0008237">
    <property type="term" value="F:metallopeptidase activity"/>
    <property type="evidence" value="ECO:0007669"/>
    <property type="project" value="UniProtKB-KW"/>
</dbReference>
<feature type="transmembrane region" description="Helical" evidence="12">
    <location>
        <begin position="125"/>
        <end position="148"/>
    </location>
</feature>
<keyword evidence="4" id="KW-0645">Protease</keyword>
<dbReference type="PANTHER" id="PTHR39188">
    <property type="entry name" value="MEMBRANE-ASSOCIATED ZINC METALLOPROTEASE M50B"/>
    <property type="match status" value="1"/>
</dbReference>
<dbReference type="CDD" id="cd06161">
    <property type="entry name" value="S2P-M50_SpoIVFB"/>
    <property type="match status" value="1"/>
</dbReference>
<feature type="transmembrane region" description="Helical" evidence="12">
    <location>
        <begin position="183"/>
        <end position="199"/>
    </location>
</feature>
<evidence type="ECO:0000313" key="15">
    <source>
        <dbReference type="Proteomes" id="UP000265816"/>
    </source>
</evidence>
<dbReference type="GO" id="GO:0046872">
    <property type="term" value="F:metal ion binding"/>
    <property type="evidence" value="ECO:0007669"/>
    <property type="project" value="UniProtKB-KW"/>
</dbReference>
<evidence type="ECO:0000256" key="7">
    <source>
        <dbReference type="ARBA" id="ARBA00022801"/>
    </source>
</evidence>
<evidence type="ECO:0000256" key="4">
    <source>
        <dbReference type="ARBA" id="ARBA00022670"/>
    </source>
</evidence>
<accession>A0A398B1S9</accession>
<evidence type="ECO:0000259" key="13">
    <source>
        <dbReference type="Pfam" id="PF02163"/>
    </source>
</evidence>
<feature type="transmembrane region" description="Helical" evidence="12">
    <location>
        <begin position="160"/>
        <end position="177"/>
    </location>
</feature>
<evidence type="ECO:0000256" key="3">
    <source>
        <dbReference type="ARBA" id="ARBA00007931"/>
    </source>
</evidence>
<organism evidence="14 15">
    <name type="scientific">Mesobacillus zeae</name>
    <dbReference type="NCBI Taxonomy" id="1917180"/>
    <lineage>
        <taxon>Bacteria</taxon>
        <taxon>Bacillati</taxon>
        <taxon>Bacillota</taxon>
        <taxon>Bacilli</taxon>
        <taxon>Bacillales</taxon>
        <taxon>Bacillaceae</taxon>
        <taxon>Mesobacillus</taxon>
    </lineage>
</organism>
<keyword evidence="5 12" id="KW-0812">Transmembrane</keyword>
<dbReference type="EMBL" id="QWVT01000029">
    <property type="protein sequence ID" value="RID83284.1"/>
    <property type="molecule type" value="Genomic_DNA"/>
</dbReference>
<comment type="similarity">
    <text evidence="3">Belongs to the peptidase M50B family.</text>
</comment>
<keyword evidence="10" id="KW-0482">Metalloprotease</keyword>
<proteinExistence type="inferred from homology"/>